<evidence type="ECO:0000256" key="5">
    <source>
        <dbReference type="SAM" id="MobiDB-lite"/>
    </source>
</evidence>
<evidence type="ECO:0000256" key="3">
    <source>
        <dbReference type="ARBA" id="ARBA00022679"/>
    </source>
</evidence>
<evidence type="ECO:0000313" key="7">
    <source>
        <dbReference type="EMBL" id="GGN41697.1"/>
    </source>
</evidence>
<dbReference type="EMBL" id="BMND01000006">
    <property type="protein sequence ID" value="GGN41697.1"/>
    <property type="molecule type" value="Genomic_DNA"/>
</dbReference>
<evidence type="ECO:0000256" key="2">
    <source>
        <dbReference type="ARBA" id="ARBA00022603"/>
    </source>
</evidence>
<keyword evidence="2" id="KW-0489">Methyltransferase</keyword>
<reference evidence="8" key="1">
    <citation type="journal article" date="2019" name="Int. J. Syst. Evol. Microbiol.">
        <title>The Global Catalogue of Microorganisms (GCM) 10K type strain sequencing project: providing services to taxonomists for standard genome sequencing and annotation.</title>
        <authorList>
            <consortium name="The Broad Institute Genomics Platform"/>
            <consortium name="The Broad Institute Genome Sequencing Center for Infectious Disease"/>
            <person name="Wu L."/>
            <person name="Ma J."/>
        </authorList>
    </citation>
    <scope>NUCLEOTIDE SEQUENCE [LARGE SCALE GENOMIC DNA]</scope>
    <source>
        <strain evidence="8">CGMCC 4.7323</strain>
    </source>
</reference>
<dbReference type="PRINTS" id="PR00506">
    <property type="entry name" value="D21N6MTFRASE"/>
</dbReference>
<dbReference type="Gene3D" id="3.40.50.150">
    <property type="entry name" value="Vaccinia Virus protein VP39"/>
    <property type="match status" value="1"/>
</dbReference>
<keyword evidence="8" id="KW-1185">Reference proteome</keyword>
<keyword evidence="4" id="KW-0949">S-adenosyl-L-methionine</keyword>
<organism evidence="7 8">
    <name type="scientific">Streptomyces kronopolitis</name>
    <dbReference type="NCBI Taxonomy" id="1612435"/>
    <lineage>
        <taxon>Bacteria</taxon>
        <taxon>Bacillati</taxon>
        <taxon>Actinomycetota</taxon>
        <taxon>Actinomycetes</taxon>
        <taxon>Kitasatosporales</taxon>
        <taxon>Streptomycetaceae</taxon>
        <taxon>Streptomyces</taxon>
    </lineage>
</organism>
<keyword evidence="3" id="KW-0808">Transferase</keyword>
<dbReference type="Proteomes" id="UP000600080">
    <property type="component" value="Unassembled WGS sequence"/>
</dbReference>
<dbReference type="InterPro" id="IPR029063">
    <property type="entry name" value="SAM-dependent_MTases_sf"/>
</dbReference>
<dbReference type="PROSITE" id="PS00092">
    <property type="entry name" value="N6_MTASE"/>
    <property type="match status" value="1"/>
</dbReference>
<dbReference type="InterPro" id="IPR002295">
    <property type="entry name" value="N4/N6-MTase_EcoPI_Mod-like"/>
</dbReference>
<dbReference type="InterPro" id="IPR002052">
    <property type="entry name" value="DNA_methylase_N6_adenine_CS"/>
</dbReference>
<dbReference type="InterPro" id="IPR002941">
    <property type="entry name" value="DNA_methylase_N4/N6"/>
</dbReference>
<dbReference type="GeneID" id="301547940"/>
<evidence type="ECO:0000256" key="4">
    <source>
        <dbReference type="ARBA" id="ARBA00022691"/>
    </source>
</evidence>
<accession>A0ABQ2J8T6</accession>
<proteinExistence type="inferred from homology"/>
<feature type="compositionally biased region" description="Basic and acidic residues" evidence="5">
    <location>
        <begin position="315"/>
        <end position="328"/>
    </location>
</feature>
<feature type="region of interest" description="Disordered" evidence="5">
    <location>
        <begin position="302"/>
        <end position="333"/>
    </location>
</feature>
<dbReference type="RefSeq" id="WP_189097322.1">
    <property type="nucleotide sequence ID" value="NZ_BMND01000006.1"/>
</dbReference>
<evidence type="ECO:0000259" key="6">
    <source>
        <dbReference type="Pfam" id="PF01555"/>
    </source>
</evidence>
<comment type="similarity">
    <text evidence="1">Belongs to the N(4)/N(6)-methyltransferase family.</text>
</comment>
<dbReference type="Pfam" id="PF01555">
    <property type="entry name" value="N6_N4_Mtase"/>
    <property type="match status" value="1"/>
</dbReference>
<evidence type="ECO:0000256" key="1">
    <source>
        <dbReference type="ARBA" id="ARBA00006594"/>
    </source>
</evidence>
<dbReference type="SUPFAM" id="SSF53335">
    <property type="entry name" value="S-adenosyl-L-methionine-dependent methyltransferases"/>
    <property type="match status" value="1"/>
</dbReference>
<sequence>MGNSGRLGLSWINKDRSLISAPNGGYEWIDRDDFRVTETRLLQNVASVGEVNDEGKRAQDNLLIAGDSADALRSLTRLPEFADVYQGKVKLVYIDPPFNTGQAFTHYDDGLEHSVWLTMMRDRLLLIRDLLAPDGSVWVHLDDAEMAYCKVLMDEVFGRPNFVSTVVWEKTTSARNDARLFSTDQDYLLVYSRNPDSFKPRKVAHTAAADKAYKNQDNDPRGPWREVDYKCPKTADERPNLYYPIVHPFTGKEVWPRRERVWAYGKDEYERHVAEGLLFWGKTGNYSFPKLKKFLTDRRADGTPPRTLWPTSEVDQSRTAKAESKKLFDGGTPFTTPKPERLLQRVIHLATEPGDIVLDCFGGSGTTAAVAHKMERRWVTVEREVETVQAFIRPRLEKVVNGEDSGGISESVGWEKGGGFRHLQVSPSMYEYAAGRVLLAPWVVEASFCEAACAQMPGFAMDLAPEPPFVGRKGRQRLAVIDGLVTESSVQAIVDRLEEDERVVIIGKSYLREASQLLASISPGSRIKKAPHDLLDMKGRVLR</sequence>
<protein>
    <submittedName>
        <fullName evidence="7">Site-specific DNA-methyltransferase</fullName>
    </submittedName>
</protein>
<evidence type="ECO:0000313" key="8">
    <source>
        <dbReference type="Proteomes" id="UP000600080"/>
    </source>
</evidence>
<name>A0ABQ2J8T6_9ACTN</name>
<comment type="caution">
    <text evidence="7">The sequence shown here is derived from an EMBL/GenBank/DDBJ whole genome shotgun (WGS) entry which is preliminary data.</text>
</comment>
<feature type="domain" description="DNA methylase N-4/N-6" evidence="6">
    <location>
        <begin position="89"/>
        <end position="390"/>
    </location>
</feature>
<gene>
    <name evidence="7" type="ORF">GCM10012285_21170</name>
</gene>